<protein>
    <recommendedName>
        <fullName evidence="9">ATP-grasp domain-containing protein</fullName>
    </recommendedName>
</protein>
<dbReference type="InterPro" id="IPR040570">
    <property type="entry name" value="LAL_C2"/>
</dbReference>
<dbReference type="Gene3D" id="3.30.470.20">
    <property type="entry name" value="ATP-grasp fold, B domain"/>
    <property type="match status" value="1"/>
</dbReference>
<keyword evidence="4" id="KW-0812">Transmembrane</keyword>
<evidence type="ECO:0000256" key="6">
    <source>
        <dbReference type="ARBA" id="ARBA00022989"/>
    </source>
</evidence>
<name>A0A0V8QEJ3_9FIRM</name>
<evidence type="ECO:0000256" key="3">
    <source>
        <dbReference type="ARBA" id="ARBA00022679"/>
    </source>
</evidence>
<keyword evidence="8" id="KW-0067">ATP-binding</keyword>
<organism evidence="10 11">
    <name type="scientific">Acetivibrio ethanolgignens</name>
    <dbReference type="NCBI Taxonomy" id="290052"/>
    <lineage>
        <taxon>Bacteria</taxon>
        <taxon>Bacillati</taxon>
        <taxon>Bacillota</taxon>
        <taxon>Clostridia</taxon>
        <taxon>Eubacteriales</taxon>
        <taxon>Oscillospiraceae</taxon>
        <taxon>Acetivibrio</taxon>
    </lineage>
</organism>
<evidence type="ECO:0000256" key="8">
    <source>
        <dbReference type="PROSITE-ProRule" id="PRU00409"/>
    </source>
</evidence>
<dbReference type="Proteomes" id="UP000054874">
    <property type="component" value="Unassembled WGS sequence"/>
</dbReference>
<keyword evidence="2" id="KW-0328">Glycosyltransferase</keyword>
<keyword evidence="8" id="KW-0547">Nucleotide-binding</keyword>
<feature type="domain" description="ATP-grasp" evidence="9">
    <location>
        <begin position="355"/>
        <end position="553"/>
    </location>
</feature>
<dbReference type="GO" id="GO:0046872">
    <property type="term" value="F:metal ion binding"/>
    <property type="evidence" value="ECO:0007669"/>
    <property type="project" value="InterPro"/>
</dbReference>
<dbReference type="PANTHER" id="PTHR48090:SF3">
    <property type="entry name" value="UNDECAPRENYL-PHOSPHATE 4-DEOXY-4-FORMAMIDO-L-ARABINOSE TRANSFERASE"/>
    <property type="match status" value="1"/>
</dbReference>
<dbReference type="GO" id="GO:0005886">
    <property type="term" value="C:plasma membrane"/>
    <property type="evidence" value="ECO:0007669"/>
    <property type="project" value="TreeGrafter"/>
</dbReference>
<keyword evidence="6" id="KW-1133">Transmembrane helix</keyword>
<dbReference type="PANTHER" id="PTHR48090">
    <property type="entry name" value="UNDECAPRENYL-PHOSPHATE 4-DEOXY-4-FORMAMIDO-L-ARABINOSE TRANSFERASE-RELATED"/>
    <property type="match status" value="1"/>
</dbReference>
<dbReference type="OrthoDB" id="9813261at2"/>
<accession>A0A0V8QEJ3</accession>
<keyword evidence="1" id="KW-1003">Cell membrane</keyword>
<comment type="caution">
    <text evidence="10">The sequence shown here is derived from an EMBL/GenBank/DDBJ whole genome shotgun (WGS) entry which is preliminary data.</text>
</comment>
<dbReference type="AlphaFoldDB" id="A0A0V8QEJ3"/>
<keyword evidence="3" id="KW-0808">Transferase</keyword>
<reference evidence="10 11" key="1">
    <citation type="submission" date="2015-11" db="EMBL/GenBank/DDBJ databases">
        <title>Butyribacter intestini gen. nov., sp. nov., a butyric acid-producing bacterium of the family Lachnospiraceae isolated from the human faeces.</title>
        <authorList>
            <person name="Zou Y."/>
            <person name="Xue W."/>
            <person name="Luo G."/>
            <person name="Lv M."/>
        </authorList>
    </citation>
    <scope>NUCLEOTIDE SEQUENCE [LARGE SCALE GENOMIC DNA]</scope>
    <source>
        <strain evidence="10 11">ACET-33324</strain>
    </source>
</reference>
<dbReference type="Gene3D" id="3.90.550.10">
    <property type="entry name" value="Spore Coat Polysaccharide Biosynthesis Protein SpsA, Chain A"/>
    <property type="match status" value="1"/>
</dbReference>
<dbReference type="InterPro" id="IPR029044">
    <property type="entry name" value="Nucleotide-diphossugar_trans"/>
</dbReference>
<keyword evidence="11" id="KW-1185">Reference proteome</keyword>
<evidence type="ECO:0000313" key="11">
    <source>
        <dbReference type="Proteomes" id="UP000054874"/>
    </source>
</evidence>
<keyword evidence="7" id="KW-0472">Membrane</keyword>
<dbReference type="RefSeq" id="WP_058352651.1">
    <property type="nucleotide sequence ID" value="NZ_CABMMD010000153.1"/>
</dbReference>
<dbReference type="Pfam" id="PF00535">
    <property type="entry name" value="Glycos_transf_2"/>
    <property type="match status" value="1"/>
</dbReference>
<evidence type="ECO:0000256" key="1">
    <source>
        <dbReference type="ARBA" id="ARBA00022475"/>
    </source>
</evidence>
<dbReference type="SUPFAM" id="SSF53448">
    <property type="entry name" value="Nucleotide-diphospho-sugar transferases"/>
    <property type="match status" value="1"/>
</dbReference>
<gene>
    <name evidence="10" type="ORF">ASU35_01460</name>
</gene>
<dbReference type="PROSITE" id="PS50975">
    <property type="entry name" value="ATP_GRASP"/>
    <property type="match status" value="1"/>
</dbReference>
<dbReference type="GO" id="GO:0009103">
    <property type="term" value="P:lipopolysaccharide biosynthetic process"/>
    <property type="evidence" value="ECO:0007669"/>
    <property type="project" value="UniProtKB-KW"/>
</dbReference>
<dbReference type="Gene3D" id="3.40.50.20">
    <property type="match status" value="1"/>
</dbReference>
<dbReference type="Pfam" id="PF18603">
    <property type="entry name" value="LAL_C2"/>
    <property type="match status" value="1"/>
</dbReference>
<proteinExistence type="predicted"/>
<evidence type="ECO:0000256" key="4">
    <source>
        <dbReference type="ARBA" id="ARBA00022692"/>
    </source>
</evidence>
<dbReference type="InterPro" id="IPR050256">
    <property type="entry name" value="Glycosyltransferase_2"/>
</dbReference>
<evidence type="ECO:0000256" key="7">
    <source>
        <dbReference type="ARBA" id="ARBA00023136"/>
    </source>
</evidence>
<keyword evidence="5" id="KW-0448">Lipopolysaccharide biosynthesis</keyword>
<dbReference type="InterPro" id="IPR001173">
    <property type="entry name" value="Glyco_trans_2-like"/>
</dbReference>
<dbReference type="InterPro" id="IPR011761">
    <property type="entry name" value="ATP-grasp"/>
</dbReference>
<dbReference type="GO" id="GO:0005524">
    <property type="term" value="F:ATP binding"/>
    <property type="evidence" value="ECO:0007669"/>
    <property type="project" value="UniProtKB-UniRule"/>
</dbReference>
<evidence type="ECO:0000256" key="2">
    <source>
        <dbReference type="ARBA" id="ARBA00022676"/>
    </source>
</evidence>
<evidence type="ECO:0000313" key="10">
    <source>
        <dbReference type="EMBL" id="KSV59016.1"/>
    </source>
</evidence>
<evidence type="ECO:0000256" key="5">
    <source>
        <dbReference type="ARBA" id="ARBA00022985"/>
    </source>
</evidence>
<dbReference type="GO" id="GO:0016757">
    <property type="term" value="F:glycosyltransferase activity"/>
    <property type="evidence" value="ECO:0007669"/>
    <property type="project" value="UniProtKB-KW"/>
</dbReference>
<dbReference type="SUPFAM" id="SSF56059">
    <property type="entry name" value="Glutathione synthetase ATP-binding domain-like"/>
    <property type="match status" value="1"/>
</dbReference>
<sequence>MNNTPKIETLGIVIPVYRSTETVRLLLEQLSIILAPLCSYHVYLVDDSADFNISAYLKERCSGKQVTLITLTKNSGQQNAVLCGLRFACRHPAVLTMDDDLQHPPEIVPALYRKLSEGFDLVYALPENHDKSLLRCLGSRLRDFFFPTAKVSSFRIMTGEVAKKAASFHGCFFYFSAEVFKNPANGRDLQTGNLFYQKPARCFGKSGYSLKKLIILYGKLLVYYTPLSALTTFLKKECNNLYEIKEISPKLMVLGGSNCQLHALERARERSIVTILADYTKNPPAKELADIHEPVSTFDAPACIEAAKHHHIQGVMTLGTDQPVLTAALTAKALGLPSFLTEAKARSVTNKKQMKQLLSQNNIKTARYLFLSKEGTFYDTAGNPAEFTLKPPYVLKPLDSQGQRGIFKLYTKEAVLERLPETLSFSREDMALVEEFYESDEITVSGWIKNRALTILTITDRLLYPDTTHIGVCIGHRFPSIHINRYEEIKTVCDQLTHVFSLENGPFYLQLLVGGQGIFVNELACRIGGAFEDVTIPYLTGFSILDAVIDGALGYPVSFPLTPDFRCDTGKKASFVLLLFCHPGRIAHITDKDKLLSLPYVLDCGFNYAEGSQIPVMENATARFGHAVLVGTKESLARDIKDFYKQLQVLDENGKNLIQTFNEIQI</sequence>
<dbReference type="STRING" id="290052.ASU35_01460"/>
<dbReference type="EMBL" id="LNAM01000153">
    <property type="protein sequence ID" value="KSV59016.1"/>
    <property type="molecule type" value="Genomic_DNA"/>
</dbReference>
<evidence type="ECO:0000259" key="9">
    <source>
        <dbReference type="PROSITE" id="PS50975"/>
    </source>
</evidence>